<sequence>MLPMISQVLGGLALYGLVVWGLVSIVMNKMDGDEPWMRWVVGTFLVVIALALFAFVTFMFFAI</sequence>
<gene>
    <name evidence="2" type="ORF">UX47_C0006G0060</name>
</gene>
<evidence type="ECO:0000256" key="1">
    <source>
        <dbReference type="SAM" id="Phobius"/>
    </source>
</evidence>
<comment type="caution">
    <text evidence="2">The sequence shown here is derived from an EMBL/GenBank/DDBJ whole genome shotgun (WGS) entry which is preliminary data.</text>
</comment>
<dbReference type="EMBL" id="LCMI01000006">
    <property type="protein sequence ID" value="KKU33089.1"/>
    <property type="molecule type" value="Genomic_DNA"/>
</dbReference>
<organism evidence="2 3">
    <name type="scientific">Candidatus Collierbacteria bacterium GW2011_GWA2_46_26</name>
    <dbReference type="NCBI Taxonomy" id="1618381"/>
    <lineage>
        <taxon>Bacteria</taxon>
        <taxon>Candidatus Collieribacteriota</taxon>
    </lineage>
</organism>
<dbReference type="AlphaFoldDB" id="A0A0G1PJW9"/>
<protein>
    <submittedName>
        <fullName evidence="2">Uncharacterized protein</fullName>
    </submittedName>
</protein>
<reference evidence="2 3" key="1">
    <citation type="journal article" date="2015" name="Nature">
        <title>rRNA introns, odd ribosomes, and small enigmatic genomes across a large radiation of phyla.</title>
        <authorList>
            <person name="Brown C.T."/>
            <person name="Hug L.A."/>
            <person name="Thomas B.C."/>
            <person name="Sharon I."/>
            <person name="Castelle C.J."/>
            <person name="Singh A."/>
            <person name="Wilkins M.J."/>
            <person name="Williams K.H."/>
            <person name="Banfield J.F."/>
        </authorList>
    </citation>
    <scope>NUCLEOTIDE SEQUENCE [LARGE SCALE GENOMIC DNA]</scope>
</reference>
<evidence type="ECO:0000313" key="2">
    <source>
        <dbReference type="EMBL" id="KKU33089.1"/>
    </source>
</evidence>
<keyword evidence="1" id="KW-0472">Membrane</keyword>
<accession>A0A0G1PJW9</accession>
<keyword evidence="1" id="KW-1133">Transmembrane helix</keyword>
<feature type="transmembrane region" description="Helical" evidence="1">
    <location>
        <begin position="39"/>
        <end position="62"/>
    </location>
</feature>
<proteinExistence type="predicted"/>
<name>A0A0G1PJW9_9BACT</name>
<evidence type="ECO:0000313" key="3">
    <source>
        <dbReference type="Proteomes" id="UP000034794"/>
    </source>
</evidence>
<dbReference type="Proteomes" id="UP000034794">
    <property type="component" value="Unassembled WGS sequence"/>
</dbReference>
<feature type="transmembrane region" description="Helical" evidence="1">
    <location>
        <begin position="6"/>
        <end position="27"/>
    </location>
</feature>
<keyword evidence="1" id="KW-0812">Transmembrane</keyword>